<dbReference type="EMBL" id="LXQA010292198">
    <property type="protein sequence ID" value="MCI41426.1"/>
    <property type="molecule type" value="Genomic_DNA"/>
</dbReference>
<sequence length="75" mass="8177">MPCCIGPEKEACSTTERWPLESWISGPTLPMSTSSGMETYDKLLRLDSGQFSSDDVLNSESRKSSEGLESGISWG</sequence>
<evidence type="ECO:0000313" key="3">
    <source>
        <dbReference type="Proteomes" id="UP000265520"/>
    </source>
</evidence>
<reference evidence="2 3" key="1">
    <citation type="journal article" date="2018" name="Front. Plant Sci.">
        <title>Red Clover (Trifolium pratense) and Zigzag Clover (T. medium) - A Picture of Genomic Similarities and Differences.</title>
        <authorList>
            <person name="Dluhosova J."/>
            <person name="Istvanek J."/>
            <person name="Nedelnik J."/>
            <person name="Repkova J."/>
        </authorList>
    </citation>
    <scope>NUCLEOTIDE SEQUENCE [LARGE SCALE GENOMIC DNA]</scope>
    <source>
        <strain evidence="3">cv. 10/8</strain>
        <tissue evidence="2">Leaf</tissue>
    </source>
</reference>
<proteinExistence type="predicted"/>
<dbReference type="Proteomes" id="UP000265520">
    <property type="component" value="Unassembled WGS sequence"/>
</dbReference>
<evidence type="ECO:0000313" key="2">
    <source>
        <dbReference type="EMBL" id="MCI41426.1"/>
    </source>
</evidence>
<protein>
    <submittedName>
        <fullName evidence="2">Uncharacterized protein</fullName>
    </submittedName>
</protein>
<keyword evidence="3" id="KW-1185">Reference proteome</keyword>
<organism evidence="2 3">
    <name type="scientific">Trifolium medium</name>
    <dbReference type="NCBI Taxonomy" id="97028"/>
    <lineage>
        <taxon>Eukaryota</taxon>
        <taxon>Viridiplantae</taxon>
        <taxon>Streptophyta</taxon>
        <taxon>Embryophyta</taxon>
        <taxon>Tracheophyta</taxon>
        <taxon>Spermatophyta</taxon>
        <taxon>Magnoliopsida</taxon>
        <taxon>eudicotyledons</taxon>
        <taxon>Gunneridae</taxon>
        <taxon>Pentapetalae</taxon>
        <taxon>rosids</taxon>
        <taxon>fabids</taxon>
        <taxon>Fabales</taxon>
        <taxon>Fabaceae</taxon>
        <taxon>Papilionoideae</taxon>
        <taxon>50 kb inversion clade</taxon>
        <taxon>NPAAA clade</taxon>
        <taxon>Hologalegina</taxon>
        <taxon>IRL clade</taxon>
        <taxon>Trifolieae</taxon>
        <taxon>Trifolium</taxon>
    </lineage>
</organism>
<name>A0A392S0R2_9FABA</name>
<dbReference type="AlphaFoldDB" id="A0A392S0R2"/>
<evidence type="ECO:0000256" key="1">
    <source>
        <dbReference type="SAM" id="MobiDB-lite"/>
    </source>
</evidence>
<feature type="region of interest" description="Disordered" evidence="1">
    <location>
        <begin position="52"/>
        <end position="75"/>
    </location>
</feature>
<comment type="caution">
    <text evidence="2">The sequence shown here is derived from an EMBL/GenBank/DDBJ whole genome shotgun (WGS) entry which is preliminary data.</text>
</comment>
<accession>A0A392S0R2</accession>